<sequence length="140" mass="15587">MIIDVGGPEPPPIDEEAIWTRIAINRKKGRIYGKCVVPAYFVHLIIRDVDDNDTATGPPDVREQDTLLTREISRQAEAYRQMRNDGSGSAVFTTMPPPIALALARSPSPPPQPDRATSPSQSMMMTLTMFDTFYFSLLCM</sequence>
<dbReference type="EMBL" id="JASCZI010000015">
    <property type="protein sequence ID" value="MED6106731.1"/>
    <property type="molecule type" value="Genomic_DNA"/>
</dbReference>
<dbReference type="Proteomes" id="UP001341840">
    <property type="component" value="Unassembled WGS sequence"/>
</dbReference>
<reference evidence="2 3" key="1">
    <citation type="journal article" date="2023" name="Plants (Basel)">
        <title>Bridging the Gap: Combining Genomics and Transcriptomics Approaches to Understand Stylosanthes scabra, an Orphan Legume from the Brazilian Caatinga.</title>
        <authorList>
            <person name="Ferreira-Neto J.R.C."/>
            <person name="da Silva M.D."/>
            <person name="Binneck E."/>
            <person name="de Melo N.F."/>
            <person name="da Silva R.H."/>
            <person name="de Melo A.L.T.M."/>
            <person name="Pandolfi V."/>
            <person name="Bustamante F.O."/>
            <person name="Brasileiro-Vidal A.C."/>
            <person name="Benko-Iseppon A.M."/>
        </authorList>
    </citation>
    <scope>NUCLEOTIDE SEQUENCE [LARGE SCALE GENOMIC DNA]</scope>
    <source>
        <tissue evidence="2">Leaves</tissue>
    </source>
</reference>
<protein>
    <submittedName>
        <fullName evidence="2">Uncharacterized protein</fullName>
    </submittedName>
</protein>
<feature type="region of interest" description="Disordered" evidence="1">
    <location>
        <begin position="101"/>
        <end position="121"/>
    </location>
</feature>
<evidence type="ECO:0000313" key="2">
    <source>
        <dbReference type="EMBL" id="MED6106731.1"/>
    </source>
</evidence>
<keyword evidence="3" id="KW-1185">Reference proteome</keyword>
<accession>A0ABU6Q4J2</accession>
<gene>
    <name evidence="2" type="ORF">PIB30_007054</name>
</gene>
<proteinExistence type="predicted"/>
<evidence type="ECO:0000256" key="1">
    <source>
        <dbReference type="SAM" id="MobiDB-lite"/>
    </source>
</evidence>
<comment type="caution">
    <text evidence="2">The sequence shown here is derived from an EMBL/GenBank/DDBJ whole genome shotgun (WGS) entry which is preliminary data.</text>
</comment>
<evidence type="ECO:0000313" key="3">
    <source>
        <dbReference type="Proteomes" id="UP001341840"/>
    </source>
</evidence>
<name>A0ABU6Q4J2_9FABA</name>
<organism evidence="2 3">
    <name type="scientific">Stylosanthes scabra</name>
    <dbReference type="NCBI Taxonomy" id="79078"/>
    <lineage>
        <taxon>Eukaryota</taxon>
        <taxon>Viridiplantae</taxon>
        <taxon>Streptophyta</taxon>
        <taxon>Embryophyta</taxon>
        <taxon>Tracheophyta</taxon>
        <taxon>Spermatophyta</taxon>
        <taxon>Magnoliopsida</taxon>
        <taxon>eudicotyledons</taxon>
        <taxon>Gunneridae</taxon>
        <taxon>Pentapetalae</taxon>
        <taxon>rosids</taxon>
        <taxon>fabids</taxon>
        <taxon>Fabales</taxon>
        <taxon>Fabaceae</taxon>
        <taxon>Papilionoideae</taxon>
        <taxon>50 kb inversion clade</taxon>
        <taxon>dalbergioids sensu lato</taxon>
        <taxon>Dalbergieae</taxon>
        <taxon>Pterocarpus clade</taxon>
        <taxon>Stylosanthes</taxon>
    </lineage>
</organism>